<comment type="catalytic activity">
    <reaction evidence="6">
        <text>D-tagatofuranose 6-phosphate + ATP = D-tagatofuranose 1,6-bisphosphate + ADP + H(+)</text>
        <dbReference type="Rhea" id="RHEA:12420"/>
        <dbReference type="ChEBI" id="CHEBI:15378"/>
        <dbReference type="ChEBI" id="CHEBI:30616"/>
        <dbReference type="ChEBI" id="CHEBI:58694"/>
        <dbReference type="ChEBI" id="CHEBI:58695"/>
        <dbReference type="ChEBI" id="CHEBI:456216"/>
        <dbReference type="EC" id="2.7.1.144"/>
    </reaction>
</comment>
<evidence type="ECO:0000256" key="4">
    <source>
        <dbReference type="ARBA" id="ARBA00022777"/>
    </source>
</evidence>
<evidence type="ECO:0000256" key="5">
    <source>
        <dbReference type="ARBA" id="ARBA00022840"/>
    </source>
</evidence>
<evidence type="ECO:0000313" key="8">
    <source>
        <dbReference type="EMBL" id="WYJ75811.1"/>
    </source>
</evidence>
<keyword evidence="5 6" id="KW-0067">ATP-binding</keyword>
<protein>
    <recommendedName>
        <fullName evidence="6">Tagatose-6-phosphate kinase</fullName>
        <ecNumber evidence="6">2.7.1.144</ecNumber>
    </recommendedName>
</protein>
<dbReference type="EC" id="2.7.1.144" evidence="6"/>
<evidence type="ECO:0000256" key="6">
    <source>
        <dbReference type="PIRNR" id="PIRNR000535"/>
    </source>
</evidence>
<sequence length="319" mass="35515">MMIHLICPNPAIDRTLLLKKIETAIPNRPIEVRESPGGKSFNVAYALTYEKNSPEITIHTMLGGLYGTHLTQLAQEKGYALKATTVATNTRLCNILVDMTDQTIVPVYEAGFELDAATLQQFTQTLLESLNEGDFLVFSGSLMKGMPADYICQITDELAKRNLSVKLCVDTSGEALRQTYQQTTPYLIKINDEEIQDLFPEKELATVTDYLTLLSNDINPEIPNFIITLGKKGIVGRLNQTFYTGSALPIEAKNPIACGDFFLGRLVKGMYQQTTPEETLTSALLFSTCNAMNWYPEVTEQQMTTIFPTITVTKESQIQ</sequence>
<evidence type="ECO:0000256" key="1">
    <source>
        <dbReference type="ARBA" id="ARBA00005380"/>
    </source>
</evidence>
<comment type="pathway">
    <text evidence="6">Carbohydrate metabolism; D-tagatose 6-phosphate degradation; D-glyceraldehyde 3-phosphate and glycerone phosphate from D-tagatose 6-phosphate: step 1/2.</text>
</comment>
<comment type="similarity">
    <text evidence="1">Belongs to the carbohydrate kinase pfkB family.</text>
</comment>
<proteinExistence type="inferred from homology"/>
<keyword evidence="2 6" id="KW-0808">Transferase</keyword>
<reference evidence="8 9" key="1">
    <citation type="submission" date="2024-03" db="EMBL/GenBank/DDBJ databases">
        <title>The Genome Sequence of Enterococcus sp. DIV2402.</title>
        <authorList>
            <consortium name="The Broad Institute Genomics Platform"/>
            <consortium name="The Broad Institute Microbial Omics Core"/>
            <consortium name="The Broad Institute Genomic Center for Infectious Diseases"/>
            <person name="Earl A."/>
            <person name="Manson A."/>
            <person name="Gilmore M."/>
            <person name="Schwartman J."/>
            <person name="Shea T."/>
            <person name="Abouelleil A."/>
            <person name="Cao P."/>
            <person name="Chapman S."/>
            <person name="Cusick C."/>
            <person name="Young S."/>
            <person name="Neafsey D."/>
            <person name="Nusbaum C."/>
            <person name="Birren B."/>
        </authorList>
    </citation>
    <scope>NUCLEOTIDE SEQUENCE [LARGE SCALE GENOMIC DNA]</scope>
    <source>
        <strain evidence="8 9">DIV2402</strain>
    </source>
</reference>
<dbReference type="PANTHER" id="PTHR46566">
    <property type="entry name" value="1-PHOSPHOFRUCTOKINASE-RELATED"/>
    <property type="match status" value="1"/>
</dbReference>
<evidence type="ECO:0000259" key="7">
    <source>
        <dbReference type="Pfam" id="PF00294"/>
    </source>
</evidence>
<evidence type="ECO:0000256" key="3">
    <source>
        <dbReference type="ARBA" id="ARBA00022741"/>
    </source>
</evidence>
<dbReference type="PANTHER" id="PTHR46566:SF2">
    <property type="entry name" value="ATP-DEPENDENT 6-PHOSPHOFRUCTOKINASE ISOZYME 2"/>
    <property type="match status" value="1"/>
</dbReference>
<keyword evidence="4" id="KW-0418">Kinase</keyword>
<dbReference type="InterPro" id="IPR011611">
    <property type="entry name" value="PfkB_dom"/>
</dbReference>
<name>A0ABZ2SIZ2_9ENTE</name>
<dbReference type="Pfam" id="PF00294">
    <property type="entry name" value="PfkB"/>
    <property type="match status" value="1"/>
</dbReference>
<evidence type="ECO:0000313" key="9">
    <source>
        <dbReference type="Proteomes" id="UP000664701"/>
    </source>
</evidence>
<dbReference type="InterPro" id="IPR017583">
    <property type="entry name" value="Tagatose/fructose_Pkinase"/>
</dbReference>
<organism evidence="8 9">
    <name type="scientific">Candidatus Enterococcus lowellii</name>
    <dbReference type="NCBI Taxonomy" id="2230877"/>
    <lineage>
        <taxon>Bacteria</taxon>
        <taxon>Bacillati</taxon>
        <taxon>Bacillota</taxon>
        <taxon>Bacilli</taxon>
        <taxon>Lactobacillales</taxon>
        <taxon>Enterococcaceae</taxon>
        <taxon>Enterococcus</taxon>
    </lineage>
</organism>
<keyword evidence="6" id="KW-0423">Lactose metabolism</keyword>
<dbReference type="EMBL" id="CP147251">
    <property type="protein sequence ID" value="WYJ75811.1"/>
    <property type="molecule type" value="Genomic_DNA"/>
</dbReference>
<dbReference type="SUPFAM" id="SSF53613">
    <property type="entry name" value="Ribokinase-like"/>
    <property type="match status" value="1"/>
</dbReference>
<keyword evidence="3 6" id="KW-0547">Nucleotide-binding</keyword>
<dbReference type="PIRSF" id="PIRSF000535">
    <property type="entry name" value="1PFK/6PFK/LacC"/>
    <property type="match status" value="1"/>
</dbReference>
<dbReference type="RefSeq" id="WP_243430654.1">
    <property type="nucleotide sequence ID" value="NZ_CP147251.1"/>
</dbReference>
<evidence type="ECO:0000256" key="2">
    <source>
        <dbReference type="ARBA" id="ARBA00022679"/>
    </source>
</evidence>
<dbReference type="Gene3D" id="3.40.1190.20">
    <property type="match status" value="1"/>
</dbReference>
<gene>
    <name evidence="8" type="ORF">DOK78_000399</name>
</gene>
<feature type="domain" description="Carbohydrate kinase PfkB" evidence="7">
    <location>
        <begin position="17"/>
        <end position="287"/>
    </location>
</feature>
<dbReference type="Proteomes" id="UP000664701">
    <property type="component" value="Chromosome"/>
</dbReference>
<dbReference type="InterPro" id="IPR029056">
    <property type="entry name" value="Ribokinase-like"/>
</dbReference>
<accession>A0ABZ2SIZ2</accession>
<keyword evidence="9" id="KW-1185">Reference proteome</keyword>
<comment type="similarity">
    <text evidence="6">Belongs to the carbohydrate kinase PfkB family. LacC subfamily.</text>
</comment>